<dbReference type="InterPro" id="IPR036388">
    <property type="entry name" value="WH-like_DNA-bd_sf"/>
</dbReference>
<evidence type="ECO:0000256" key="2">
    <source>
        <dbReference type="ARBA" id="ARBA00023125"/>
    </source>
</evidence>
<keyword evidence="2 5" id="KW-0238">DNA-binding</keyword>
<dbReference type="SUPFAM" id="SSF46785">
    <property type="entry name" value="Winged helix' DNA-binding domain"/>
    <property type="match status" value="1"/>
</dbReference>
<evidence type="ECO:0000259" key="4">
    <source>
        <dbReference type="PROSITE" id="PS50995"/>
    </source>
</evidence>
<dbReference type="AlphaFoldDB" id="A0A1I2MBR2"/>
<protein>
    <submittedName>
        <fullName evidence="5">DNA-binding transcriptional regulator, MarR family</fullName>
    </submittedName>
</protein>
<accession>A0A1I2MBR2</accession>
<name>A0A1I2MBR2_9ACTN</name>
<evidence type="ECO:0000313" key="6">
    <source>
        <dbReference type="Proteomes" id="UP000199052"/>
    </source>
</evidence>
<dbReference type="GO" id="GO:0003677">
    <property type="term" value="F:DNA binding"/>
    <property type="evidence" value="ECO:0007669"/>
    <property type="project" value="UniProtKB-KW"/>
</dbReference>
<evidence type="ECO:0000256" key="1">
    <source>
        <dbReference type="ARBA" id="ARBA00023015"/>
    </source>
</evidence>
<organism evidence="5 6">
    <name type="scientific">Actinopolymorpha cephalotaxi</name>
    <dbReference type="NCBI Taxonomy" id="504797"/>
    <lineage>
        <taxon>Bacteria</taxon>
        <taxon>Bacillati</taxon>
        <taxon>Actinomycetota</taxon>
        <taxon>Actinomycetes</taxon>
        <taxon>Propionibacteriales</taxon>
        <taxon>Actinopolymorphaceae</taxon>
        <taxon>Actinopolymorpha</taxon>
    </lineage>
</organism>
<dbReference type="PANTHER" id="PTHR33164">
    <property type="entry name" value="TRANSCRIPTIONAL REGULATOR, MARR FAMILY"/>
    <property type="match status" value="1"/>
</dbReference>
<keyword evidence="1" id="KW-0805">Transcription regulation</keyword>
<dbReference type="PROSITE" id="PS50995">
    <property type="entry name" value="HTH_MARR_2"/>
    <property type="match status" value="1"/>
</dbReference>
<evidence type="ECO:0000256" key="3">
    <source>
        <dbReference type="ARBA" id="ARBA00023163"/>
    </source>
</evidence>
<dbReference type="PANTHER" id="PTHR33164:SF57">
    <property type="entry name" value="MARR-FAMILY TRANSCRIPTIONAL REGULATOR"/>
    <property type="match status" value="1"/>
</dbReference>
<evidence type="ECO:0000313" key="5">
    <source>
        <dbReference type="EMBL" id="SFF88229.1"/>
    </source>
</evidence>
<dbReference type="STRING" id="504797.SAMN05421678_102515"/>
<dbReference type="EMBL" id="FOOI01000002">
    <property type="protein sequence ID" value="SFF88229.1"/>
    <property type="molecule type" value="Genomic_DNA"/>
</dbReference>
<dbReference type="PRINTS" id="PR00598">
    <property type="entry name" value="HTHMARR"/>
</dbReference>
<keyword evidence="3" id="KW-0804">Transcription</keyword>
<dbReference type="Pfam" id="PF01047">
    <property type="entry name" value="MarR"/>
    <property type="match status" value="1"/>
</dbReference>
<dbReference type="InterPro" id="IPR036390">
    <property type="entry name" value="WH_DNA-bd_sf"/>
</dbReference>
<dbReference type="PROSITE" id="PS01117">
    <property type="entry name" value="HTH_MARR_1"/>
    <property type="match status" value="1"/>
</dbReference>
<dbReference type="Proteomes" id="UP000199052">
    <property type="component" value="Unassembled WGS sequence"/>
</dbReference>
<sequence length="185" mass="19544">MSEIRTALGNGCMAHANPYTCGVQATGNPAPTGEPGGSPSASGPAPETLLVALMRLVRLVKRGNDAPIEPALHYVLHTVACSGPTRLSDLAGQVQLDVSTVSRHVRALETSGYLGRVTDPDDRRAALVSVTEVGNRVLEEAAARRRARIDAVLSQWPADDVHTLERLLDQLAKDLEAETSTPPGP</sequence>
<feature type="domain" description="HTH marR-type" evidence="4">
    <location>
        <begin position="46"/>
        <end position="173"/>
    </location>
</feature>
<dbReference type="GO" id="GO:0006950">
    <property type="term" value="P:response to stress"/>
    <property type="evidence" value="ECO:0007669"/>
    <property type="project" value="TreeGrafter"/>
</dbReference>
<reference evidence="5 6" key="1">
    <citation type="submission" date="2016-10" db="EMBL/GenBank/DDBJ databases">
        <authorList>
            <person name="de Groot N.N."/>
        </authorList>
    </citation>
    <scope>NUCLEOTIDE SEQUENCE [LARGE SCALE GENOMIC DNA]</scope>
    <source>
        <strain evidence="5 6">CPCC 202808</strain>
    </source>
</reference>
<dbReference type="Gene3D" id="1.10.10.10">
    <property type="entry name" value="Winged helix-like DNA-binding domain superfamily/Winged helix DNA-binding domain"/>
    <property type="match status" value="1"/>
</dbReference>
<gene>
    <name evidence="5" type="ORF">SAMN05421678_102515</name>
</gene>
<proteinExistence type="predicted"/>
<dbReference type="InterPro" id="IPR039422">
    <property type="entry name" value="MarR/SlyA-like"/>
</dbReference>
<dbReference type="GO" id="GO:0003700">
    <property type="term" value="F:DNA-binding transcription factor activity"/>
    <property type="evidence" value="ECO:0007669"/>
    <property type="project" value="InterPro"/>
</dbReference>
<dbReference type="SMART" id="SM00347">
    <property type="entry name" value="HTH_MARR"/>
    <property type="match status" value="1"/>
</dbReference>
<dbReference type="InterPro" id="IPR000835">
    <property type="entry name" value="HTH_MarR-typ"/>
</dbReference>
<dbReference type="InterPro" id="IPR023187">
    <property type="entry name" value="Tscrpt_reg_MarR-type_CS"/>
</dbReference>